<dbReference type="GO" id="GO:0009228">
    <property type="term" value="P:thiamine biosynthetic process"/>
    <property type="evidence" value="ECO:0007669"/>
    <property type="project" value="UniProtKB-KW"/>
</dbReference>
<dbReference type="PATRIC" id="fig|632773.3.peg.873"/>
<dbReference type="PIRSF" id="PIRSF000513">
    <property type="entry name" value="Thz_kinase"/>
    <property type="match status" value="1"/>
</dbReference>
<reference evidence="12 13" key="1">
    <citation type="submission" date="2015-08" db="EMBL/GenBank/DDBJ databases">
        <title>The complete genome sequence of Bacillus beveridgei MLTeJB.</title>
        <authorList>
            <person name="Hanson T.E."/>
            <person name="Mesa C."/>
            <person name="Basesman S.M."/>
            <person name="Oremland R.S."/>
        </authorList>
    </citation>
    <scope>NUCLEOTIDE SEQUENCE [LARGE SCALE GENOMIC DNA]</scope>
    <source>
        <strain evidence="12 13">MLTeJB</strain>
    </source>
</reference>
<dbReference type="PANTHER" id="PTHR20858">
    <property type="entry name" value="PHOSPHOMETHYLPYRIMIDINE KINASE"/>
    <property type="match status" value="1"/>
</dbReference>
<dbReference type="PRINTS" id="PR01099">
    <property type="entry name" value="HYETHTZKNASE"/>
</dbReference>
<keyword evidence="6 11" id="KW-0547">Nucleotide-binding</keyword>
<dbReference type="EC" id="2.7.1.50" evidence="11"/>
<dbReference type="Gene3D" id="3.40.1190.20">
    <property type="match status" value="1"/>
</dbReference>
<dbReference type="InterPro" id="IPR000417">
    <property type="entry name" value="Hyethyz_kinase"/>
</dbReference>
<dbReference type="RefSeq" id="WP_069364311.1">
    <property type="nucleotide sequence ID" value="NZ_CP012502.1"/>
</dbReference>
<keyword evidence="13" id="KW-1185">Reference proteome</keyword>
<dbReference type="NCBIfam" id="NF006830">
    <property type="entry name" value="PRK09355.1"/>
    <property type="match status" value="1"/>
</dbReference>
<evidence type="ECO:0000256" key="11">
    <source>
        <dbReference type="HAMAP-Rule" id="MF_00228"/>
    </source>
</evidence>
<dbReference type="GO" id="GO:0008972">
    <property type="term" value="F:phosphomethylpyrimidine kinase activity"/>
    <property type="evidence" value="ECO:0007669"/>
    <property type="project" value="TreeGrafter"/>
</dbReference>
<dbReference type="GO" id="GO:0000287">
    <property type="term" value="F:magnesium ion binding"/>
    <property type="evidence" value="ECO:0007669"/>
    <property type="project" value="UniProtKB-UniRule"/>
</dbReference>
<dbReference type="STRING" id="632773.BBEV_0827"/>
<keyword evidence="4 11" id="KW-0808">Transferase</keyword>
<evidence type="ECO:0000256" key="6">
    <source>
        <dbReference type="ARBA" id="ARBA00022741"/>
    </source>
</evidence>
<comment type="cofactor">
    <cofactor evidence="2 11">
        <name>Mg(2+)</name>
        <dbReference type="ChEBI" id="CHEBI:18420"/>
    </cofactor>
</comment>
<comment type="function">
    <text evidence="11">Catalyzes the phosphorylation of the hydroxyl group of 4-methyl-5-beta-hydroxyethylthiazole (THZ).</text>
</comment>
<dbReference type="HAMAP" id="MF_00228">
    <property type="entry name" value="Thz_kinase"/>
    <property type="match status" value="1"/>
</dbReference>
<evidence type="ECO:0000256" key="2">
    <source>
        <dbReference type="ARBA" id="ARBA00001946"/>
    </source>
</evidence>
<accession>A0A1D7QT97</accession>
<feature type="binding site" evidence="11">
    <location>
        <position position="43"/>
    </location>
    <ligand>
        <name>substrate</name>
    </ligand>
</feature>
<evidence type="ECO:0000256" key="1">
    <source>
        <dbReference type="ARBA" id="ARBA00001771"/>
    </source>
</evidence>
<evidence type="ECO:0000313" key="13">
    <source>
        <dbReference type="Proteomes" id="UP000094463"/>
    </source>
</evidence>
<proteinExistence type="inferred from homology"/>
<evidence type="ECO:0000256" key="10">
    <source>
        <dbReference type="ARBA" id="ARBA00022977"/>
    </source>
</evidence>
<keyword evidence="10 11" id="KW-0784">Thiamine biosynthesis</keyword>
<keyword evidence="8 11" id="KW-0067">ATP-binding</keyword>
<comment type="pathway">
    <text evidence="3 11">Cofactor biosynthesis; thiamine diphosphate biosynthesis; 4-methyl-5-(2-phosphoethyl)-thiazole from 5-(2-hydroxyethyl)-4-methylthiazole: step 1/1.</text>
</comment>
<dbReference type="CDD" id="cd01170">
    <property type="entry name" value="THZ_kinase"/>
    <property type="match status" value="1"/>
</dbReference>
<feature type="binding site" evidence="11">
    <location>
        <position position="119"/>
    </location>
    <ligand>
        <name>ATP</name>
        <dbReference type="ChEBI" id="CHEBI:30616"/>
    </ligand>
</feature>
<dbReference type="NCBIfam" id="TIGR00694">
    <property type="entry name" value="thiM"/>
    <property type="match status" value="1"/>
</dbReference>
<dbReference type="SUPFAM" id="SSF53613">
    <property type="entry name" value="Ribokinase-like"/>
    <property type="match status" value="1"/>
</dbReference>
<evidence type="ECO:0000256" key="7">
    <source>
        <dbReference type="ARBA" id="ARBA00022777"/>
    </source>
</evidence>
<keyword evidence="7 11" id="KW-0418">Kinase</keyword>
<protein>
    <recommendedName>
        <fullName evidence="11">Hydroxyethylthiazole kinase</fullName>
        <ecNumber evidence="11">2.7.1.50</ecNumber>
    </recommendedName>
    <alternativeName>
        <fullName evidence="11">4-methyl-5-beta-hydroxyethylthiazole kinase</fullName>
        <shortName evidence="11">TH kinase</shortName>
        <shortName evidence="11">Thz kinase</shortName>
    </alternativeName>
</protein>
<dbReference type="Proteomes" id="UP000094463">
    <property type="component" value="Chromosome"/>
</dbReference>
<evidence type="ECO:0000256" key="9">
    <source>
        <dbReference type="ARBA" id="ARBA00022842"/>
    </source>
</evidence>
<keyword evidence="9 11" id="KW-0460">Magnesium</keyword>
<dbReference type="GO" id="GO:0005524">
    <property type="term" value="F:ATP binding"/>
    <property type="evidence" value="ECO:0007669"/>
    <property type="project" value="UniProtKB-UniRule"/>
</dbReference>
<dbReference type="PANTHER" id="PTHR20858:SF17">
    <property type="entry name" value="HYDROXYMETHYLPYRIMIDINE_PHOSPHOMETHYLPYRIMIDINE KINASE THI20-RELATED"/>
    <property type="match status" value="1"/>
</dbReference>
<dbReference type="GO" id="GO:0009229">
    <property type="term" value="P:thiamine diphosphate biosynthetic process"/>
    <property type="evidence" value="ECO:0007669"/>
    <property type="project" value="UniProtKB-UniRule"/>
</dbReference>
<comment type="similarity">
    <text evidence="11">Belongs to the Thz kinase family.</text>
</comment>
<evidence type="ECO:0000313" key="12">
    <source>
        <dbReference type="EMBL" id="AOM82198.1"/>
    </source>
</evidence>
<evidence type="ECO:0000256" key="5">
    <source>
        <dbReference type="ARBA" id="ARBA00022723"/>
    </source>
</evidence>
<feature type="binding site" evidence="11">
    <location>
        <position position="192"/>
    </location>
    <ligand>
        <name>substrate</name>
    </ligand>
</feature>
<keyword evidence="5 11" id="KW-0479">Metal-binding</keyword>
<dbReference type="UniPathway" id="UPA00060">
    <property type="reaction ID" value="UER00139"/>
</dbReference>
<evidence type="ECO:0000256" key="3">
    <source>
        <dbReference type="ARBA" id="ARBA00004868"/>
    </source>
</evidence>
<comment type="catalytic activity">
    <reaction evidence="1 11">
        <text>5-(2-hydroxyethyl)-4-methylthiazole + ATP = 4-methyl-5-(2-phosphooxyethyl)-thiazole + ADP + H(+)</text>
        <dbReference type="Rhea" id="RHEA:24212"/>
        <dbReference type="ChEBI" id="CHEBI:15378"/>
        <dbReference type="ChEBI" id="CHEBI:17957"/>
        <dbReference type="ChEBI" id="CHEBI:30616"/>
        <dbReference type="ChEBI" id="CHEBI:58296"/>
        <dbReference type="ChEBI" id="CHEBI:456216"/>
        <dbReference type="EC" id="2.7.1.50"/>
    </reaction>
</comment>
<evidence type="ECO:0000256" key="8">
    <source>
        <dbReference type="ARBA" id="ARBA00022840"/>
    </source>
</evidence>
<dbReference type="GO" id="GO:0004417">
    <property type="term" value="F:hydroxyethylthiazole kinase activity"/>
    <property type="evidence" value="ECO:0007669"/>
    <property type="project" value="UniProtKB-UniRule"/>
</dbReference>
<gene>
    <name evidence="11 12" type="primary">thiM</name>
    <name evidence="12" type="ORF">BBEV_0827</name>
</gene>
<feature type="binding site" evidence="11">
    <location>
        <position position="165"/>
    </location>
    <ligand>
        <name>ATP</name>
        <dbReference type="ChEBI" id="CHEBI:30616"/>
    </ligand>
</feature>
<evidence type="ECO:0000256" key="4">
    <source>
        <dbReference type="ARBA" id="ARBA00022679"/>
    </source>
</evidence>
<organism evidence="12 13">
    <name type="scientific">Salisediminibacterium beveridgei</name>
    <dbReference type="NCBI Taxonomy" id="632773"/>
    <lineage>
        <taxon>Bacteria</taxon>
        <taxon>Bacillati</taxon>
        <taxon>Bacillota</taxon>
        <taxon>Bacilli</taxon>
        <taxon>Bacillales</taxon>
        <taxon>Bacillaceae</taxon>
        <taxon>Salisediminibacterium</taxon>
    </lineage>
</organism>
<name>A0A1D7QT97_9BACI</name>
<dbReference type="Pfam" id="PF02110">
    <property type="entry name" value="HK"/>
    <property type="match status" value="1"/>
</dbReference>
<dbReference type="GO" id="GO:0005829">
    <property type="term" value="C:cytosol"/>
    <property type="evidence" value="ECO:0007669"/>
    <property type="project" value="TreeGrafter"/>
</dbReference>
<dbReference type="GO" id="GO:0008902">
    <property type="term" value="F:hydroxymethylpyrimidine kinase activity"/>
    <property type="evidence" value="ECO:0007669"/>
    <property type="project" value="TreeGrafter"/>
</dbReference>
<sequence>MQLMTDIRKKIQEQPPLVHNMTNDVVTNFSANGLYAIGAQPVMANAKEEVQEMAAQADALVINIGTLTEPQISAMVLAGQAANEAGTPVIFDPVGVGATAFRTETCERILSRVKVAAIRGNSGEIARLAGLPVVVRGVDSDAELEKPELAAKAVAEHFQTTVVMTGETDVITDGKKVITCSNGHMLQSKVTGTGCLLTAVVGAYVCKHHDVLEASACAVAFYGAAAEQAASLSEPAPGSFQVHFLDQLYLITDEDLQQRVKLQTKEEGD</sequence>
<dbReference type="AlphaFoldDB" id="A0A1D7QT97"/>
<dbReference type="InterPro" id="IPR029056">
    <property type="entry name" value="Ribokinase-like"/>
</dbReference>
<dbReference type="KEGG" id="bbev:BBEV_0827"/>
<dbReference type="EMBL" id="CP012502">
    <property type="protein sequence ID" value="AOM82198.1"/>
    <property type="molecule type" value="Genomic_DNA"/>
</dbReference>